<organism evidence="3 4">
    <name type="scientific">Rhodococcoides kroppenstedtii</name>
    <dbReference type="NCBI Taxonomy" id="293050"/>
    <lineage>
        <taxon>Bacteria</taxon>
        <taxon>Bacillati</taxon>
        <taxon>Actinomycetota</taxon>
        <taxon>Actinomycetes</taxon>
        <taxon>Mycobacteriales</taxon>
        <taxon>Nocardiaceae</taxon>
        <taxon>Rhodococcoides</taxon>
    </lineage>
</organism>
<feature type="compositionally biased region" description="Low complexity" evidence="1">
    <location>
        <begin position="39"/>
        <end position="59"/>
    </location>
</feature>
<dbReference type="Proteomes" id="UP000182054">
    <property type="component" value="Unassembled WGS sequence"/>
</dbReference>
<sequence>MIRRTVSRSAVPTRVGLALAATALCVTACGSGGTDPGPAESTTAPSSTTSTTAASATATVTSDQAETLCRDLEAQLSNWRTQGPTLGRGGLNILVQTWAAQYGLNAAVVQNRAIVDDATEETCGDVRSQAIDLLEIPDLASGLVGL</sequence>
<evidence type="ECO:0000313" key="4">
    <source>
        <dbReference type="Proteomes" id="UP000182054"/>
    </source>
</evidence>
<dbReference type="AlphaFoldDB" id="A0A1I0SHG2"/>
<feature type="region of interest" description="Disordered" evidence="1">
    <location>
        <begin position="33"/>
        <end position="59"/>
    </location>
</feature>
<evidence type="ECO:0000256" key="2">
    <source>
        <dbReference type="SAM" id="SignalP"/>
    </source>
</evidence>
<evidence type="ECO:0008006" key="5">
    <source>
        <dbReference type="Google" id="ProtNLM"/>
    </source>
</evidence>
<feature type="chain" id="PRO_5038923332" description="Lipoprotein" evidence="2">
    <location>
        <begin position="29"/>
        <end position="146"/>
    </location>
</feature>
<evidence type="ECO:0000313" key="3">
    <source>
        <dbReference type="EMBL" id="SFA38873.1"/>
    </source>
</evidence>
<name>A0A1I0SHG2_9NOCA</name>
<gene>
    <name evidence="3" type="ORF">SAMN05444374_101204</name>
</gene>
<dbReference type="EMBL" id="FOJN01000001">
    <property type="protein sequence ID" value="SFA38873.1"/>
    <property type="molecule type" value="Genomic_DNA"/>
</dbReference>
<dbReference type="GeneID" id="85484269"/>
<dbReference type="OrthoDB" id="4555316at2"/>
<feature type="signal peptide" evidence="2">
    <location>
        <begin position="1"/>
        <end position="28"/>
    </location>
</feature>
<dbReference type="RefSeq" id="WP_068365513.1">
    <property type="nucleotide sequence ID" value="NZ_FOJN01000001.1"/>
</dbReference>
<evidence type="ECO:0000256" key="1">
    <source>
        <dbReference type="SAM" id="MobiDB-lite"/>
    </source>
</evidence>
<protein>
    <recommendedName>
        <fullName evidence="5">Lipoprotein</fullName>
    </recommendedName>
</protein>
<proteinExistence type="predicted"/>
<keyword evidence="2" id="KW-0732">Signal</keyword>
<reference evidence="3 4" key="1">
    <citation type="submission" date="2016-10" db="EMBL/GenBank/DDBJ databases">
        <authorList>
            <person name="de Groot N.N."/>
        </authorList>
    </citation>
    <scope>NUCLEOTIDE SEQUENCE [LARGE SCALE GENOMIC DNA]</scope>
    <source>
        <strain evidence="3 4">DSM 44908</strain>
    </source>
</reference>
<accession>A0A1I0SHG2</accession>